<accession>A0A6A4C9E7</accession>
<name>A0A6A4C9E7_9STRA</name>
<reference evidence="2 3" key="1">
    <citation type="submission" date="2018-08" db="EMBL/GenBank/DDBJ databases">
        <title>Genomic investigation of the strawberry pathogen Phytophthora fragariae indicates pathogenicity is determined by transcriptional variation in three key races.</title>
        <authorList>
            <person name="Adams T.M."/>
            <person name="Armitage A.D."/>
            <person name="Sobczyk M.K."/>
            <person name="Bates H.J."/>
            <person name="Dunwell J.M."/>
            <person name="Nellist C.F."/>
            <person name="Harrison R.J."/>
        </authorList>
    </citation>
    <scope>NUCLEOTIDE SEQUENCE [LARGE SCALE GENOMIC DNA]</scope>
    <source>
        <strain evidence="2 3">A4</strain>
    </source>
</reference>
<feature type="compositionally biased region" description="Polar residues" evidence="1">
    <location>
        <begin position="36"/>
        <end position="52"/>
    </location>
</feature>
<feature type="region of interest" description="Disordered" evidence="1">
    <location>
        <begin position="227"/>
        <end position="257"/>
    </location>
</feature>
<gene>
    <name evidence="2" type="ORF">PF001_g20987</name>
</gene>
<protein>
    <submittedName>
        <fullName evidence="2">Uncharacterized protein</fullName>
    </submittedName>
</protein>
<dbReference type="EMBL" id="QXGE01001862">
    <property type="protein sequence ID" value="KAE9287429.1"/>
    <property type="molecule type" value="Genomic_DNA"/>
</dbReference>
<dbReference type="Proteomes" id="UP000437068">
    <property type="component" value="Unassembled WGS sequence"/>
</dbReference>
<evidence type="ECO:0000313" key="2">
    <source>
        <dbReference type="EMBL" id="KAE9287429.1"/>
    </source>
</evidence>
<feature type="region of interest" description="Disordered" evidence="1">
    <location>
        <begin position="28"/>
        <end position="72"/>
    </location>
</feature>
<organism evidence="2 3">
    <name type="scientific">Phytophthora fragariae</name>
    <dbReference type="NCBI Taxonomy" id="53985"/>
    <lineage>
        <taxon>Eukaryota</taxon>
        <taxon>Sar</taxon>
        <taxon>Stramenopiles</taxon>
        <taxon>Oomycota</taxon>
        <taxon>Peronosporomycetes</taxon>
        <taxon>Peronosporales</taxon>
        <taxon>Peronosporaceae</taxon>
        <taxon>Phytophthora</taxon>
    </lineage>
</organism>
<comment type="caution">
    <text evidence="2">The sequence shown here is derived from an EMBL/GenBank/DDBJ whole genome shotgun (WGS) entry which is preliminary data.</text>
</comment>
<evidence type="ECO:0000256" key="1">
    <source>
        <dbReference type="SAM" id="MobiDB-lite"/>
    </source>
</evidence>
<sequence length="257" mass="28306">MLDKSEEAKRANRDFRSSVVSVVYGPLAEAPPRPEQASSVESGSYVQPVQSSGDEELVERSPDDPGEAVAEVEAVPVLSKRRDVDSKVARAVARQAVFRFLQEARSYGKGQGEAREPPDSEEGTVEVPPQRDKIPNFEEGRLLWHADRVKELMSVNASPDEHLRSWMRTYFDNNSRRIWKGTVIASTSVIPESAFESATVEQKGTVPADDNEPGVECAAFVSEARKPDVGEKVKASKPDVPPEKSEGMEADFSESKF</sequence>
<dbReference type="AlphaFoldDB" id="A0A6A4C9E7"/>
<feature type="region of interest" description="Disordered" evidence="1">
    <location>
        <begin position="106"/>
        <end position="133"/>
    </location>
</feature>
<proteinExistence type="predicted"/>
<evidence type="ECO:0000313" key="3">
    <source>
        <dbReference type="Proteomes" id="UP000437068"/>
    </source>
</evidence>